<feature type="transmembrane region" description="Helical" evidence="7">
    <location>
        <begin position="541"/>
        <end position="560"/>
    </location>
</feature>
<keyword evidence="7" id="KW-1133">Transmembrane helix</keyword>
<feature type="non-terminal residue" evidence="9">
    <location>
        <position position="1"/>
    </location>
</feature>
<evidence type="ECO:0000256" key="6">
    <source>
        <dbReference type="ARBA" id="ARBA00041911"/>
    </source>
</evidence>
<evidence type="ECO:0000313" key="9">
    <source>
        <dbReference type="EMBL" id="CAJ0578115.1"/>
    </source>
</evidence>
<dbReference type="EC" id="3.1.3.64" evidence="1"/>
<dbReference type="EMBL" id="CATQJA010002653">
    <property type="protein sequence ID" value="CAJ0578115.1"/>
    <property type="molecule type" value="Genomic_DNA"/>
</dbReference>
<dbReference type="Proteomes" id="UP001177023">
    <property type="component" value="Unassembled WGS sequence"/>
</dbReference>
<evidence type="ECO:0000256" key="4">
    <source>
        <dbReference type="ARBA" id="ARBA00040795"/>
    </source>
</evidence>
<comment type="catalytic activity">
    <reaction evidence="3">
        <text>a 1,2-diacyl-sn-glycero-3-phospho-(1D-myo-inositol 4-phosphate) + H2O = a 1,2-diacyl-sn-glycero-3-phospho-(1D-myo-inositol) + phosphate</text>
        <dbReference type="Rhea" id="RHEA:55652"/>
        <dbReference type="ChEBI" id="CHEBI:15377"/>
        <dbReference type="ChEBI" id="CHEBI:43474"/>
        <dbReference type="ChEBI" id="CHEBI:57880"/>
        <dbReference type="ChEBI" id="CHEBI:58178"/>
    </reaction>
    <physiologicalReaction direction="left-to-right" evidence="3">
        <dbReference type="Rhea" id="RHEA:55653"/>
    </physiologicalReaction>
</comment>
<feature type="domain" description="SAC" evidence="8">
    <location>
        <begin position="130"/>
        <end position="467"/>
    </location>
</feature>
<comment type="catalytic activity">
    <reaction evidence="2">
        <text>a 1,2-diacyl-sn-glycero-3-phospho-(1D-myo-inositol-3-phosphate) + H2O = a 1,2-diacyl-sn-glycero-3-phospho-(1D-myo-inositol) + phosphate</text>
        <dbReference type="Rhea" id="RHEA:12316"/>
        <dbReference type="ChEBI" id="CHEBI:15377"/>
        <dbReference type="ChEBI" id="CHEBI:43474"/>
        <dbReference type="ChEBI" id="CHEBI:57880"/>
        <dbReference type="ChEBI" id="CHEBI:58088"/>
        <dbReference type="EC" id="3.1.3.64"/>
    </reaction>
    <physiologicalReaction direction="left-to-right" evidence="2">
        <dbReference type="Rhea" id="RHEA:12317"/>
    </physiologicalReaction>
</comment>
<proteinExistence type="predicted"/>
<evidence type="ECO:0000259" key="8">
    <source>
        <dbReference type="PROSITE" id="PS50275"/>
    </source>
</evidence>
<dbReference type="InterPro" id="IPR002013">
    <property type="entry name" value="SAC_dom"/>
</dbReference>
<evidence type="ECO:0000256" key="7">
    <source>
        <dbReference type="SAM" id="Phobius"/>
    </source>
</evidence>
<sequence length="596" mass="67702">MQNPPAFERHNLYILPEKFFIEPRDRDGGLASSKYIEIDRISGNIRIRDQNEERIRMAEAEIRVIFGVIGTVQLVAGPVLIVITRARQVGNLLGQQIWQMEAAEVFSYRRTTAHLTEKQAWYERHFQELLALVLSSPGFYFGYNIDLTRSLQWLNENSTEAFRELSLIERADPRFVWNGYLLEQLRSIKEAAPFCLPLVHGFFGSQRVNIGGQAIWLTLISRRSIHSAGVRFYRRGVNIDGHPANFVESEQIVQPAGAPTAYSSFVELRGSIPLIWSQRPNLRWQPCPLLKPADDQLMAYVKHFQRQHDIYNGQKQVIVNLVNQKGREKKVGGELERVALQANLGYVRYHAFDFHRECGAMQWERLSILREQLSKEIEEFGFFTSSATNPAANRVQKGLFRSNCMDCLDRTNVVQSMLARTVLPAQLFSLGIINSPSFEVQHNVELEAAFKNLWADNGDQCSKQYAGTGALKSDYTRLGRRTYMGAVNDGVNSITRYFRNNFADGQRQDAIDLFLGNFRVESTNLPVSIEASLFSLNQQGIALLAAAVAMSMTVLCILVAENASATLFWMFVFCLCMAFIVLNGEDFVNTPKLKKD</sequence>
<accession>A0AA36CZB3</accession>
<dbReference type="Pfam" id="PF02383">
    <property type="entry name" value="Syja_N"/>
    <property type="match status" value="1"/>
</dbReference>
<dbReference type="PROSITE" id="PS50275">
    <property type="entry name" value="SAC"/>
    <property type="match status" value="1"/>
</dbReference>
<dbReference type="PANTHER" id="PTHR45662:SF2">
    <property type="entry name" value="PHOSPHATIDYLINOSITOL-3-PHOSPHATASE SAC1"/>
    <property type="match status" value="1"/>
</dbReference>
<dbReference type="GO" id="GO:0004438">
    <property type="term" value="F:phosphatidylinositol-3-phosphate phosphatase activity"/>
    <property type="evidence" value="ECO:0007669"/>
    <property type="project" value="UniProtKB-EC"/>
</dbReference>
<evidence type="ECO:0000256" key="3">
    <source>
        <dbReference type="ARBA" id="ARBA00036807"/>
    </source>
</evidence>
<comment type="caution">
    <text evidence="9">The sequence shown here is derived from an EMBL/GenBank/DDBJ whole genome shotgun (WGS) entry which is preliminary data.</text>
</comment>
<feature type="transmembrane region" description="Helical" evidence="7">
    <location>
        <begin position="64"/>
        <end position="83"/>
    </location>
</feature>
<dbReference type="GO" id="GO:0043812">
    <property type="term" value="F:phosphatidylinositol-4-phosphate phosphatase activity"/>
    <property type="evidence" value="ECO:0007669"/>
    <property type="project" value="TreeGrafter"/>
</dbReference>
<evidence type="ECO:0000256" key="5">
    <source>
        <dbReference type="ARBA" id="ARBA00041396"/>
    </source>
</evidence>
<name>A0AA36CZB3_9BILA</name>
<gene>
    <name evidence="9" type="ORF">MSPICULIGERA_LOCUS16378</name>
</gene>
<evidence type="ECO:0000256" key="1">
    <source>
        <dbReference type="ARBA" id="ARBA00013038"/>
    </source>
</evidence>
<protein>
    <recommendedName>
        <fullName evidence="4">Phosphatidylinositol-3-phosphatase SAC1</fullName>
        <ecNumber evidence="1">3.1.3.64</ecNumber>
    </recommendedName>
    <alternativeName>
        <fullName evidence="6">Phosphatidylinositol-4-phosphate phosphatase</fullName>
    </alternativeName>
    <alternativeName>
        <fullName evidence="5">Suppressor of actin mutations 1-like protein</fullName>
    </alternativeName>
</protein>
<keyword evidence="10" id="KW-1185">Reference proteome</keyword>
<feature type="transmembrane region" description="Helical" evidence="7">
    <location>
        <begin position="567"/>
        <end position="584"/>
    </location>
</feature>
<dbReference type="GO" id="GO:0046856">
    <property type="term" value="P:phosphatidylinositol dephosphorylation"/>
    <property type="evidence" value="ECO:0007669"/>
    <property type="project" value="TreeGrafter"/>
</dbReference>
<keyword evidence="7" id="KW-0812">Transmembrane</keyword>
<evidence type="ECO:0000313" key="10">
    <source>
        <dbReference type="Proteomes" id="UP001177023"/>
    </source>
</evidence>
<dbReference type="PANTHER" id="PTHR45662">
    <property type="entry name" value="PHOSPHATIDYLINOSITIDE PHOSPHATASE SAC1"/>
    <property type="match status" value="1"/>
</dbReference>
<keyword evidence="7" id="KW-0472">Membrane</keyword>
<organism evidence="9 10">
    <name type="scientific">Mesorhabditis spiculigera</name>
    <dbReference type="NCBI Taxonomy" id="96644"/>
    <lineage>
        <taxon>Eukaryota</taxon>
        <taxon>Metazoa</taxon>
        <taxon>Ecdysozoa</taxon>
        <taxon>Nematoda</taxon>
        <taxon>Chromadorea</taxon>
        <taxon>Rhabditida</taxon>
        <taxon>Rhabditina</taxon>
        <taxon>Rhabditomorpha</taxon>
        <taxon>Rhabditoidea</taxon>
        <taxon>Rhabditidae</taxon>
        <taxon>Mesorhabditinae</taxon>
        <taxon>Mesorhabditis</taxon>
    </lineage>
</organism>
<evidence type="ECO:0000256" key="2">
    <source>
        <dbReference type="ARBA" id="ARBA00036631"/>
    </source>
</evidence>
<reference evidence="9" key="1">
    <citation type="submission" date="2023-06" db="EMBL/GenBank/DDBJ databases">
        <authorList>
            <person name="Delattre M."/>
        </authorList>
    </citation>
    <scope>NUCLEOTIDE SEQUENCE</scope>
    <source>
        <strain evidence="9">AF72</strain>
    </source>
</reference>
<dbReference type="GO" id="GO:0005783">
    <property type="term" value="C:endoplasmic reticulum"/>
    <property type="evidence" value="ECO:0007669"/>
    <property type="project" value="TreeGrafter"/>
</dbReference>
<dbReference type="AlphaFoldDB" id="A0AA36CZB3"/>